<sequence>MLLGLREFRAEHEPEVGGVVAGEADVAVGHADQELQRAGYRVRGTVRSASRASQIAETLPGVELVEAGLGSDTGWEAAVAGCRYVLHTASPFPAGTPKHEDELVRPAVDGTLRVLRAAAASGVERVVVTSSIAAVQVGNSGRLLTEADWSDVAVCDAYEKSKTLAERAAWDFAAEHPDIEVAVLNPGMIIGPLLRAEAGTSVGGIRTILAGDMPGVPRLNFATVDVRDLAVAHRLALETPEAAGNRYICAGDEISFPEMARILAGRYRVSTRALPDWLVRLSARFNTDARTAVRFLGREERLTAAKAERELGWHMRPVAESLLDTADSLIRLGLVDDPGAPRRAAA</sequence>
<dbReference type="EMBL" id="CP032568">
    <property type="protein sequence ID" value="AYF78754.1"/>
    <property type="molecule type" value="Genomic_DNA"/>
</dbReference>
<dbReference type="Pfam" id="PF01370">
    <property type="entry name" value="Epimerase"/>
    <property type="match status" value="1"/>
</dbReference>
<keyword evidence="1" id="KW-0560">Oxidoreductase</keyword>
<dbReference type="PANTHER" id="PTHR10366:SF564">
    <property type="entry name" value="STEROL-4-ALPHA-CARBOXYLATE 3-DEHYDROGENASE, DECARBOXYLATING"/>
    <property type="match status" value="1"/>
</dbReference>
<dbReference type="KEGG" id="nyu:D7D52_05535"/>
<evidence type="ECO:0000256" key="1">
    <source>
        <dbReference type="ARBA" id="ARBA00023002"/>
    </source>
</evidence>
<organism evidence="4 5">
    <name type="scientific">Nocardia yunnanensis</name>
    <dbReference type="NCBI Taxonomy" id="2382165"/>
    <lineage>
        <taxon>Bacteria</taxon>
        <taxon>Bacillati</taxon>
        <taxon>Actinomycetota</taxon>
        <taxon>Actinomycetes</taxon>
        <taxon>Mycobacteriales</taxon>
        <taxon>Nocardiaceae</taxon>
        <taxon>Nocardia</taxon>
    </lineage>
</organism>
<dbReference type="OrthoDB" id="9778052at2"/>
<keyword evidence="5" id="KW-1185">Reference proteome</keyword>
<name>A0A386ZNK9_9NOCA</name>
<dbReference type="InterPro" id="IPR036291">
    <property type="entry name" value="NAD(P)-bd_dom_sf"/>
</dbReference>
<dbReference type="SUPFAM" id="SSF51735">
    <property type="entry name" value="NAD(P)-binding Rossmann-fold domains"/>
    <property type="match status" value="1"/>
</dbReference>
<proteinExistence type="inferred from homology"/>
<dbReference type="InterPro" id="IPR001509">
    <property type="entry name" value="Epimerase_deHydtase"/>
</dbReference>
<protein>
    <submittedName>
        <fullName evidence="4">NAD-dependent epimerase/dehydratase family protein</fullName>
    </submittedName>
</protein>
<dbReference type="PANTHER" id="PTHR10366">
    <property type="entry name" value="NAD DEPENDENT EPIMERASE/DEHYDRATASE"/>
    <property type="match status" value="1"/>
</dbReference>
<reference evidence="4 5" key="1">
    <citation type="submission" date="2018-09" db="EMBL/GenBank/DDBJ databases">
        <title>Nocardia yunnanensis sp. nov., an actinomycete isolated from a soil sample.</title>
        <authorList>
            <person name="Zhang J."/>
        </authorList>
    </citation>
    <scope>NUCLEOTIDE SEQUENCE [LARGE SCALE GENOMIC DNA]</scope>
    <source>
        <strain evidence="4 5">CFHS0054</strain>
    </source>
</reference>
<evidence type="ECO:0000313" key="4">
    <source>
        <dbReference type="EMBL" id="AYF78754.1"/>
    </source>
</evidence>
<evidence type="ECO:0000313" key="5">
    <source>
        <dbReference type="Proteomes" id="UP000267164"/>
    </source>
</evidence>
<dbReference type="InterPro" id="IPR050425">
    <property type="entry name" value="NAD(P)_dehydrat-like"/>
</dbReference>
<evidence type="ECO:0000256" key="2">
    <source>
        <dbReference type="ARBA" id="ARBA00023445"/>
    </source>
</evidence>
<feature type="domain" description="NAD-dependent epimerase/dehydratase" evidence="3">
    <location>
        <begin position="33"/>
        <end position="244"/>
    </location>
</feature>
<gene>
    <name evidence="4" type="ORF">D7D52_05535</name>
</gene>
<dbReference type="Proteomes" id="UP000267164">
    <property type="component" value="Chromosome"/>
</dbReference>
<dbReference type="Gene3D" id="3.40.50.720">
    <property type="entry name" value="NAD(P)-binding Rossmann-like Domain"/>
    <property type="match status" value="1"/>
</dbReference>
<accession>A0A386ZNK9</accession>
<comment type="similarity">
    <text evidence="2">Belongs to the NAD(P)-dependent epimerase/dehydratase family. Dihydroflavonol-4-reductase subfamily.</text>
</comment>
<dbReference type="GO" id="GO:0016616">
    <property type="term" value="F:oxidoreductase activity, acting on the CH-OH group of donors, NAD or NADP as acceptor"/>
    <property type="evidence" value="ECO:0007669"/>
    <property type="project" value="TreeGrafter"/>
</dbReference>
<dbReference type="AlphaFoldDB" id="A0A386ZNK9"/>
<dbReference type="FunFam" id="3.40.50.720:FF:000336">
    <property type="entry name" value="Aldehyde reductase"/>
    <property type="match status" value="1"/>
</dbReference>
<evidence type="ECO:0000259" key="3">
    <source>
        <dbReference type="Pfam" id="PF01370"/>
    </source>
</evidence>